<organism evidence="1">
    <name type="scientific">uncultured Flavobacteriia bacterium</name>
    <dbReference type="NCBI Taxonomy" id="212695"/>
    <lineage>
        <taxon>Bacteria</taxon>
        <taxon>Pseudomonadati</taxon>
        <taxon>Bacteroidota</taxon>
        <taxon>Flavobacteriia</taxon>
        <taxon>environmental samples</taxon>
    </lineage>
</organism>
<accession>H6RHI9</accession>
<dbReference type="EMBL" id="FO117609">
    <property type="protein sequence ID" value="CCG00500.1"/>
    <property type="molecule type" value="Genomic_DNA"/>
</dbReference>
<reference evidence="1" key="2">
    <citation type="submission" date="2012-02" db="EMBL/GenBank/DDBJ databases">
        <authorList>
            <person name="Genoscope - CEA"/>
        </authorList>
    </citation>
    <scope>NUCLEOTIDE SEQUENCE</scope>
</reference>
<gene>
    <name evidence="1" type="ORF">VIS_S18DDB100027</name>
</gene>
<evidence type="ECO:0000313" key="1">
    <source>
        <dbReference type="EMBL" id="CCG00500.1"/>
    </source>
</evidence>
<name>H6RHI9_9BACT</name>
<reference evidence="1" key="1">
    <citation type="journal article" date="2012" name="Environ. Microbiol.">
        <title>Genomic content of uncultured Bacteroidetes from contrasting oceanic provinces in the North Atlantic Ocean.</title>
        <authorList>
            <person name="Gomez-Pereira P.R."/>
            <person name="Schuler M."/>
            <person name="Fuchs B.M."/>
            <person name="Bennke C."/>
            <person name="Teeling H."/>
            <person name="Waldmann J."/>
            <person name="Richter M."/>
            <person name="Barbe V."/>
            <person name="Bataille E."/>
            <person name="Glockner F.O."/>
            <person name="Amann R."/>
        </authorList>
    </citation>
    <scope>NUCLEOTIDE SEQUENCE</scope>
</reference>
<dbReference type="AlphaFoldDB" id="H6RHI9"/>
<protein>
    <submittedName>
        <fullName evidence="1">Uncharacterized protein</fullName>
    </submittedName>
</protein>
<sequence>MNNIFSFIVVKGKASDSDGKFSEALELHEIKNNNTKYLNNLYIIKYSKL</sequence>
<proteinExistence type="predicted"/>